<reference evidence="1" key="1">
    <citation type="journal article" date="2021" name="New Phytol.">
        <title>Evolutionary innovations through gain and loss of genes in the ectomycorrhizal Boletales.</title>
        <authorList>
            <person name="Wu G."/>
            <person name="Miyauchi S."/>
            <person name="Morin E."/>
            <person name="Kuo A."/>
            <person name="Drula E."/>
            <person name="Varga T."/>
            <person name="Kohler A."/>
            <person name="Feng B."/>
            <person name="Cao Y."/>
            <person name="Lipzen A."/>
            <person name="Daum C."/>
            <person name="Hundley H."/>
            <person name="Pangilinan J."/>
            <person name="Johnson J."/>
            <person name="Barry K."/>
            <person name="LaButti K."/>
            <person name="Ng V."/>
            <person name="Ahrendt S."/>
            <person name="Min B."/>
            <person name="Choi I.G."/>
            <person name="Park H."/>
            <person name="Plett J.M."/>
            <person name="Magnuson J."/>
            <person name="Spatafora J.W."/>
            <person name="Nagy L.G."/>
            <person name="Henrissat B."/>
            <person name="Grigoriev I.V."/>
            <person name="Yang Z.L."/>
            <person name="Xu J."/>
            <person name="Martin F.M."/>
        </authorList>
    </citation>
    <scope>NUCLEOTIDE SEQUENCE</scope>
    <source>
        <strain evidence="1">ATCC 28755</strain>
    </source>
</reference>
<dbReference type="EMBL" id="MU267747">
    <property type="protein sequence ID" value="KAH7909667.1"/>
    <property type="molecule type" value="Genomic_DNA"/>
</dbReference>
<comment type="caution">
    <text evidence="1">The sequence shown here is derived from an EMBL/GenBank/DDBJ whole genome shotgun (WGS) entry which is preliminary data.</text>
</comment>
<name>A0ACB8A9B2_9AGAM</name>
<accession>A0ACB8A9B2</accession>
<evidence type="ECO:0000313" key="1">
    <source>
        <dbReference type="EMBL" id="KAH7909667.1"/>
    </source>
</evidence>
<keyword evidence="2" id="KW-1185">Reference proteome</keyword>
<dbReference type="Proteomes" id="UP000790377">
    <property type="component" value="Unassembled WGS sequence"/>
</dbReference>
<gene>
    <name evidence="1" type="ORF">BJ138DRAFT_197716</name>
</gene>
<proteinExistence type="predicted"/>
<organism evidence="1 2">
    <name type="scientific">Hygrophoropsis aurantiaca</name>
    <dbReference type="NCBI Taxonomy" id="72124"/>
    <lineage>
        <taxon>Eukaryota</taxon>
        <taxon>Fungi</taxon>
        <taxon>Dikarya</taxon>
        <taxon>Basidiomycota</taxon>
        <taxon>Agaricomycotina</taxon>
        <taxon>Agaricomycetes</taxon>
        <taxon>Agaricomycetidae</taxon>
        <taxon>Boletales</taxon>
        <taxon>Coniophorineae</taxon>
        <taxon>Hygrophoropsidaceae</taxon>
        <taxon>Hygrophoropsis</taxon>
    </lineage>
</organism>
<sequence>MLGPWRSHNTTETRIGFTDGSQPNRQLHRSALYRKITIVGNGYSGKTSIVAKYASLYYPTKDINPTQPCTIEIPTYADGRLLELRIWDVHGGEFSRLTPLAYPNAHVILIIFAVNCLDSLDNVEEKWYPEVTHFCGNIHIVLVGNKIDLRTDTCSKSEFVSFEVGECVARHIGADYVECSAVTGSGIQAVFDMAAKRAMESQKVAQRHKRCVIV</sequence>
<evidence type="ECO:0000313" key="2">
    <source>
        <dbReference type="Proteomes" id="UP000790377"/>
    </source>
</evidence>
<protein>
    <submittedName>
        <fullName evidence="1">RHO1-GTP-binding protein of the rho subfamily of ras-like protein</fullName>
    </submittedName>
</protein>